<dbReference type="InterPro" id="IPR011008">
    <property type="entry name" value="Dimeric_a/b-barrel"/>
</dbReference>
<proteinExistence type="inferred from homology"/>
<evidence type="ECO:0000313" key="4">
    <source>
        <dbReference type="EMBL" id="RKT79964.1"/>
    </source>
</evidence>
<reference evidence="4 5" key="1">
    <citation type="submission" date="2018-10" db="EMBL/GenBank/DDBJ databases">
        <title>Sequencing the genomes of 1000 actinobacteria strains.</title>
        <authorList>
            <person name="Klenk H.-P."/>
        </authorList>
    </citation>
    <scope>NUCLEOTIDE SEQUENCE [LARGE SCALE GENOMIC DNA]</scope>
    <source>
        <strain evidence="4 5">DSM 44267</strain>
    </source>
</reference>
<comment type="similarity">
    <text evidence="1">Belongs to the YciI family.</text>
</comment>
<accession>A0A495Y3C1</accession>
<dbReference type="PANTHER" id="PTHR35174:SF4">
    <property type="entry name" value="BLL7163 PROTEIN"/>
    <property type="match status" value="1"/>
</dbReference>
<dbReference type="Gene3D" id="3.30.70.1060">
    <property type="entry name" value="Dimeric alpha+beta barrel"/>
    <property type="match status" value="1"/>
</dbReference>
<dbReference type="Pfam" id="PF03795">
    <property type="entry name" value="YCII"/>
    <property type="match status" value="1"/>
</dbReference>
<protein>
    <recommendedName>
        <fullName evidence="3">YCII-related domain-containing protein</fullName>
    </recommendedName>
</protein>
<dbReference type="SUPFAM" id="SSF54909">
    <property type="entry name" value="Dimeric alpha+beta barrel"/>
    <property type="match status" value="1"/>
</dbReference>
<dbReference type="InterPro" id="IPR005545">
    <property type="entry name" value="YCII"/>
</dbReference>
<evidence type="ECO:0000256" key="1">
    <source>
        <dbReference type="ARBA" id="ARBA00007689"/>
    </source>
</evidence>
<feature type="region of interest" description="Disordered" evidence="2">
    <location>
        <begin position="122"/>
        <end position="146"/>
    </location>
</feature>
<sequence>MRFMLIVPATADSEAGRMPTEQELAAMTSYNEEMLRAGVLVAGEGLHPTSRGARVTYTPDGEVSVTDGPFAETKELIAGFTIIDVSSKEEALEWLRKWPRSASDPEFTIELRQVFSAEDFGDELTPELREREDRMREEAARNAAQG</sequence>
<feature type="compositionally biased region" description="Basic and acidic residues" evidence="2">
    <location>
        <begin position="126"/>
        <end position="140"/>
    </location>
</feature>
<evidence type="ECO:0000259" key="3">
    <source>
        <dbReference type="Pfam" id="PF03795"/>
    </source>
</evidence>
<dbReference type="RefSeq" id="WP_121034767.1">
    <property type="nucleotide sequence ID" value="NZ_RBXT01000001.1"/>
</dbReference>
<evidence type="ECO:0000256" key="2">
    <source>
        <dbReference type="SAM" id="MobiDB-lite"/>
    </source>
</evidence>
<dbReference type="AlphaFoldDB" id="A0A495Y3C1"/>
<organism evidence="4 5">
    <name type="scientific">Terracoccus luteus</name>
    <dbReference type="NCBI Taxonomy" id="53356"/>
    <lineage>
        <taxon>Bacteria</taxon>
        <taxon>Bacillati</taxon>
        <taxon>Actinomycetota</taxon>
        <taxon>Actinomycetes</taxon>
        <taxon>Micrococcales</taxon>
        <taxon>Intrasporangiaceae</taxon>
        <taxon>Terracoccus</taxon>
    </lineage>
</organism>
<name>A0A495Y3C1_9MICO</name>
<gene>
    <name evidence="4" type="ORF">DFJ68_3443</name>
</gene>
<dbReference type="Proteomes" id="UP000278440">
    <property type="component" value="Unassembled WGS sequence"/>
</dbReference>
<dbReference type="OrthoDB" id="668782at2"/>
<feature type="domain" description="YCII-related" evidence="3">
    <location>
        <begin position="1"/>
        <end position="103"/>
    </location>
</feature>
<comment type="caution">
    <text evidence="4">The sequence shown here is derived from an EMBL/GenBank/DDBJ whole genome shotgun (WGS) entry which is preliminary data.</text>
</comment>
<evidence type="ECO:0000313" key="5">
    <source>
        <dbReference type="Proteomes" id="UP000278440"/>
    </source>
</evidence>
<dbReference type="PANTHER" id="PTHR35174">
    <property type="entry name" value="BLL7171 PROTEIN-RELATED"/>
    <property type="match status" value="1"/>
</dbReference>
<dbReference type="EMBL" id="RBXT01000001">
    <property type="protein sequence ID" value="RKT79964.1"/>
    <property type="molecule type" value="Genomic_DNA"/>
</dbReference>
<keyword evidence="5" id="KW-1185">Reference proteome</keyword>